<dbReference type="EMBL" id="QPMM01000009">
    <property type="protein sequence ID" value="RFS21159.1"/>
    <property type="molecule type" value="Genomic_DNA"/>
</dbReference>
<dbReference type="AlphaFoldDB" id="A0A3E1Y7W5"/>
<comment type="caution">
    <text evidence="1">The sequence shown here is derived from an EMBL/GenBank/DDBJ whole genome shotgun (WGS) entry which is preliminary data.</text>
</comment>
<accession>A0A3E1Y7W5</accession>
<reference evidence="1 2" key="1">
    <citation type="submission" date="2018-07" db="EMBL/GenBank/DDBJ databases">
        <title>Chitinophaga K2CV101002-2 sp. nov., isolated from a monsoon evergreen broad-leaved forest soil.</title>
        <authorList>
            <person name="Lv Y."/>
        </authorList>
    </citation>
    <scope>NUCLEOTIDE SEQUENCE [LARGE SCALE GENOMIC DNA]</scope>
    <source>
        <strain evidence="1 2">GDMCC 1.1288</strain>
    </source>
</reference>
<gene>
    <name evidence="1" type="ORF">DVR12_17645</name>
</gene>
<dbReference type="PROSITE" id="PS51257">
    <property type="entry name" value="PROKAR_LIPOPROTEIN"/>
    <property type="match status" value="1"/>
</dbReference>
<evidence type="ECO:0000313" key="1">
    <source>
        <dbReference type="EMBL" id="RFS21159.1"/>
    </source>
</evidence>
<name>A0A3E1Y7W5_9BACT</name>
<sequence length="160" mass="19141">MKWIIFICLLSLGFACRMRSNSRVTYKKYLKEAFARKDTSYVLSVIDNLNDVTISDFEYYDMLVRICQLSGFYYGNLDARSDLYKHKSQSERMILRQNTAKVMSIYSKSCFFLHYADPDVFQSIEQDFWKYEKLSTKDLDQIKRRFDLLCMADKRDVKKN</sequence>
<proteinExistence type="predicted"/>
<dbReference type="Proteomes" id="UP000260644">
    <property type="component" value="Unassembled WGS sequence"/>
</dbReference>
<organism evidence="1 2">
    <name type="scientific">Chitinophaga silvatica</name>
    <dbReference type="NCBI Taxonomy" id="2282649"/>
    <lineage>
        <taxon>Bacteria</taxon>
        <taxon>Pseudomonadati</taxon>
        <taxon>Bacteroidota</taxon>
        <taxon>Chitinophagia</taxon>
        <taxon>Chitinophagales</taxon>
        <taxon>Chitinophagaceae</taxon>
        <taxon>Chitinophaga</taxon>
    </lineage>
</organism>
<evidence type="ECO:0000313" key="2">
    <source>
        <dbReference type="Proteomes" id="UP000260644"/>
    </source>
</evidence>
<protein>
    <recommendedName>
        <fullName evidence="3">Lipoprotein</fullName>
    </recommendedName>
</protein>
<evidence type="ECO:0008006" key="3">
    <source>
        <dbReference type="Google" id="ProtNLM"/>
    </source>
</evidence>
<keyword evidence="2" id="KW-1185">Reference proteome</keyword>